<dbReference type="EMBL" id="JAAONZ010000001">
    <property type="protein sequence ID" value="NHO64160.1"/>
    <property type="molecule type" value="Genomic_DNA"/>
</dbReference>
<protein>
    <submittedName>
        <fullName evidence="2">DUF2069 domain-containing protein</fullName>
    </submittedName>
</protein>
<evidence type="ECO:0000313" key="3">
    <source>
        <dbReference type="Proteomes" id="UP000787472"/>
    </source>
</evidence>
<reference evidence="2" key="1">
    <citation type="submission" date="2020-03" db="EMBL/GenBank/DDBJ databases">
        <authorList>
            <person name="Guo F."/>
        </authorList>
    </citation>
    <scope>NUCLEOTIDE SEQUENCE</scope>
    <source>
        <strain evidence="2">JCM 30134</strain>
    </source>
</reference>
<name>A0A9E5MLM1_9GAMM</name>
<dbReference type="AlphaFoldDB" id="A0A9E5MLM1"/>
<proteinExistence type="predicted"/>
<comment type="caution">
    <text evidence="2">The sequence shown here is derived from an EMBL/GenBank/DDBJ whole genome shotgun (WGS) entry which is preliminary data.</text>
</comment>
<organism evidence="2 3">
    <name type="scientific">Pseudomaricurvus hydrocarbonicus</name>
    <dbReference type="NCBI Taxonomy" id="1470433"/>
    <lineage>
        <taxon>Bacteria</taxon>
        <taxon>Pseudomonadati</taxon>
        <taxon>Pseudomonadota</taxon>
        <taxon>Gammaproteobacteria</taxon>
        <taxon>Cellvibrionales</taxon>
        <taxon>Cellvibrionaceae</taxon>
        <taxon>Pseudomaricurvus</taxon>
    </lineage>
</organism>
<dbReference type="InterPro" id="IPR018643">
    <property type="entry name" value="DUF2069_membrane"/>
</dbReference>
<evidence type="ECO:0000256" key="1">
    <source>
        <dbReference type="SAM" id="Phobius"/>
    </source>
</evidence>
<dbReference type="Proteomes" id="UP000787472">
    <property type="component" value="Unassembled WGS sequence"/>
</dbReference>
<feature type="transmembrane region" description="Helical" evidence="1">
    <location>
        <begin position="42"/>
        <end position="60"/>
    </location>
</feature>
<accession>A0A9E5MLM1</accession>
<keyword evidence="1" id="KW-0472">Membrane</keyword>
<feature type="transmembrane region" description="Helical" evidence="1">
    <location>
        <begin position="67"/>
        <end position="83"/>
    </location>
</feature>
<evidence type="ECO:0000313" key="2">
    <source>
        <dbReference type="EMBL" id="NHO64160.1"/>
    </source>
</evidence>
<keyword evidence="1" id="KW-0812">Transmembrane</keyword>
<gene>
    <name evidence="2" type="ORF">G8770_01205</name>
</gene>
<feature type="transmembrane region" description="Helical" evidence="1">
    <location>
        <begin position="95"/>
        <end position="112"/>
    </location>
</feature>
<sequence length="126" mass="14033">MNNLIDKQPARLEAAKRLSQIVLSSLILLYVISGLLEETILWTLIIVPCLSLLIFLPGMLKSHARSYDWLCFVILIHFCVGVTNSMSPHATWNDYVQTALTVVLFISSMMASRWQKAAAHSETAGA</sequence>
<feature type="transmembrane region" description="Helical" evidence="1">
    <location>
        <begin position="21"/>
        <end position="36"/>
    </location>
</feature>
<keyword evidence="3" id="KW-1185">Reference proteome</keyword>
<keyword evidence="1" id="KW-1133">Transmembrane helix</keyword>
<dbReference type="Pfam" id="PF09842">
    <property type="entry name" value="DUF2069"/>
    <property type="match status" value="1"/>
</dbReference>